<dbReference type="Gene3D" id="1.10.10.10">
    <property type="entry name" value="Winged helix-like DNA-binding domain superfamily/Winged helix DNA-binding domain"/>
    <property type="match status" value="1"/>
</dbReference>
<proteinExistence type="predicted"/>
<dbReference type="InterPro" id="IPR036388">
    <property type="entry name" value="WH-like_DNA-bd_sf"/>
</dbReference>
<keyword evidence="1" id="KW-0805">Transcription regulation</keyword>
<keyword evidence="6" id="KW-1185">Reference proteome</keyword>
<dbReference type="PROSITE" id="PS51118">
    <property type="entry name" value="HTH_HXLR"/>
    <property type="match status" value="1"/>
</dbReference>
<dbReference type="PANTHER" id="PTHR33204">
    <property type="entry name" value="TRANSCRIPTIONAL REGULATOR, MARR FAMILY"/>
    <property type="match status" value="1"/>
</dbReference>
<gene>
    <name evidence="5" type="ORF">VZC37_20360</name>
</gene>
<evidence type="ECO:0000259" key="4">
    <source>
        <dbReference type="PROSITE" id="PS51118"/>
    </source>
</evidence>
<evidence type="ECO:0000256" key="1">
    <source>
        <dbReference type="ARBA" id="ARBA00023015"/>
    </source>
</evidence>
<sequence>MRSYGQYCPIARASEILAERWTPLVIRNVMMGADTFTDIAHGVPQMSRSVLATRLAQLERFGVLVRTPKQVGRGSRYALTDAGRDLATVLDEFGRWGERWVEIGPEMTDPGFALWAWCHAQLDTAQLPHERTVVAFCFPDQPMGNRYYWLLVDAGDAEVCYSDPGGEPAAEVVADSTAFIAWHRGQLPWSRALATGRIRIAGDRSVTAVLPRWNRRTDVPFSPPTTANAPAR</sequence>
<keyword evidence="3" id="KW-0804">Transcription</keyword>
<reference evidence="5 6" key="1">
    <citation type="submission" date="2024-01" db="EMBL/GenBank/DDBJ databases">
        <title>Draft genome sequence of Gordonia sp. LSe1-13.</title>
        <authorList>
            <person name="Suphannarot A."/>
            <person name="Mingma R."/>
        </authorList>
    </citation>
    <scope>NUCLEOTIDE SEQUENCE [LARGE SCALE GENOMIC DNA]</scope>
    <source>
        <strain evidence="5 6">LSe1-13</strain>
    </source>
</reference>
<evidence type="ECO:0000313" key="6">
    <source>
        <dbReference type="Proteomes" id="UP001347146"/>
    </source>
</evidence>
<comment type="caution">
    <text evidence="5">The sequence shown here is derived from an EMBL/GenBank/DDBJ whole genome shotgun (WGS) entry which is preliminary data.</text>
</comment>
<protein>
    <submittedName>
        <fullName evidence="5">Helix-turn-helix domain-containing protein</fullName>
    </submittedName>
</protein>
<dbReference type="InterPro" id="IPR036527">
    <property type="entry name" value="SCP2_sterol-bd_dom_sf"/>
</dbReference>
<organism evidence="5 6">
    <name type="scientific">Gordonia sesuvii</name>
    <dbReference type="NCBI Taxonomy" id="3116777"/>
    <lineage>
        <taxon>Bacteria</taxon>
        <taxon>Bacillati</taxon>
        <taxon>Actinomycetota</taxon>
        <taxon>Actinomycetes</taxon>
        <taxon>Mycobacteriales</taxon>
        <taxon>Gordoniaceae</taxon>
        <taxon>Gordonia</taxon>
    </lineage>
</organism>
<dbReference type="SUPFAM" id="SSF46785">
    <property type="entry name" value="Winged helix' DNA-binding domain"/>
    <property type="match status" value="1"/>
</dbReference>
<evidence type="ECO:0000256" key="3">
    <source>
        <dbReference type="ARBA" id="ARBA00023163"/>
    </source>
</evidence>
<dbReference type="InterPro" id="IPR002577">
    <property type="entry name" value="HTH_HxlR"/>
</dbReference>
<dbReference type="SUPFAM" id="SSF55718">
    <property type="entry name" value="SCP-like"/>
    <property type="match status" value="1"/>
</dbReference>
<keyword evidence="2" id="KW-0238">DNA-binding</keyword>
<dbReference type="Pfam" id="PF01638">
    <property type="entry name" value="HxlR"/>
    <property type="match status" value="1"/>
</dbReference>
<feature type="domain" description="HTH hxlR-type" evidence="4">
    <location>
        <begin position="8"/>
        <end position="105"/>
    </location>
</feature>
<dbReference type="Proteomes" id="UP001347146">
    <property type="component" value="Unassembled WGS sequence"/>
</dbReference>
<dbReference type="RefSeq" id="WP_330435153.1">
    <property type="nucleotide sequence ID" value="NZ_JAZDUF010000007.1"/>
</dbReference>
<evidence type="ECO:0000256" key="2">
    <source>
        <dbReference type="ARBA" id="ARBA00023125"/>
    </source>
</evidence>
<dbReference type="PANTHER" id="PTHR33204:SF18">
    <property type="entry name" value="TRANSCRIPTIONAL REGULATORY PROTEIN"/>
    <property type="match status" value="1"/>
</dbReference>
<accession>A0ABU7MHZ1</accession>
<name>A0ABU7MHZ1_9ACTN</name>
<dbReference type="InterPro" id="IPR036390">
    <property type="entry name" value="WH_DNA-bd_sf"/>
</dbReference>
<evidence type="ECO:0000313" key="5">
    <source>
        <dbReference type="EMBL" id="MEE3852704.1"/>
    </source>
</evidence>
<dbReference type="EMBL" id="JAZDUF010000007">
    <property type="protein sequence ID" value="MEE3852704.1"/>
    <property type="molecule type" value="Genomic_DNA"/>
</dbReference>